<dbReference type="PANTHER" id="PTHR12128">
    <property type="entry name" value="DIHYDRODIPICOLINATE SYNTHASE"/>
    <property type="match status" value="1"/>
</dbReference>
<feature type="binding site" evidence="5">
    <location>
        <position position="47"/>
    </location>
    <ligand>
        <name>pyruvate</name>
        <dbReference type="ChEBI" id="CHEBI:15361"/>
    </ligand>
</feature>
<dbReference type="PANTHER" id="PTHR12128:SF66">
    <property type="entry name" value="4-HYDROXY-2-OXOGLUTARATE ALDOLASE, MITOCHONDRIAL"/>
    <property type="match status" value="1"/>
</dbReference>
<feature type="active site" description="Schiff-base intermediate with substrate" evidence="4">
    <location>
        <position position="163"/>
    </location>
</feature>
<dbReference type="STRING" id="715226.ABI_30150"/>
<dbReference type="Proteomes" id="UP000006512">
    <property type="component" value="Unassembled WGS sequence"/>
</dbReference>
<dbReference type="InterPro" id="IPR013785">
    <property type="entry name" value="Aldolase_TIM"/>
</dbReference>
<evidence type="ECO:0000256" key="4">
    <source>
        <dbReference type="PIRSR" id="PIRSR001365-1"/>
    </source>
</evidence>
<proteinExistence type="inferred from homology"/>
<accession>F4QN07</accession>
<dbReference type="SMART" id="SM01130">
    <property type="entry name" value="DHDPS"/>
    <property type="match status" value="1"/>
</dbReference>
<dbReference type="GO" id="GO:0008840">
    <property type="term" value="F:4-hydroxy-tetrahydrodipicolinate synthase activity"/>
    <property type="evidence" value="ECO:0007669"/>
    <property type="project" value="TreeGrafter"/>
</dbReference>
<dbReference type="AlphaFoldDB" id="F4QN07"/>
<evidence type="ECO:0000256" key="2">
    <source>
        <dbReference type="ARBA" id="ARBA00023239"/>
    </source>
</evidence>
<dbReference type="Pfam" id="PF00701">
    <property type="entry name" value="DHDPS"/>
    <property type="match status" value="1"/>
</dbReference>
<feature type="active site" description="Proton donor/acceptor" evidence="4">
    <location>
        <position position="135"/>
    </location>
</feature>
<reference evidence="7" key="1">
    <citation type="submission" date="2011-03" db="EMBL/GenBank/DDBJ databases">
        <title>Draft genome sequence of Brevundimonas diminuta.</title>
        <authorList>
            <person name="Brown P.J.B."/>
            <person name="Buechlein A."/>
            <person name="Hemmerich C."/>
            <person name="Brun Y.V."/>
        </authorList>
    </citation>
    <scope>NUCLEOTIDE SEQUENCE [LARGE SCALE GENOMIC DNA]</scope>
    <source>
        <strain evidence="7">C19</strain>
    </source>
</reference>
<evidence type="ECO:0000256" key="5">
    <source>
        <dbReference type="PIRSR" id="PIRSR001365-2"/>
    </source>
</evidence>
<evidence type="ECO:0000256" key="3">
    <source>
        <dbReference type="PIRNR" id="PIRNR001365"/>
    </source>
</evidence>
<dbReference type="EMBL" id="GL883078">
    <property type="protein sequence ID" value="EGF91598.1"/>
    <property type="molecule type" value="Genomic_DNA"/>
</dbReference>
<organism evidence="6 7">
    <name type="scientific">Asticcacaulis biprosthecium C19</name>
    <dbReference type="NCBI Taxonomy" id="715226"/>
    <lineage>
        <taxon>Bacteria</taxon>
        <taxon>Pseudomonadati</taxon>
        <taxon>Pseudomonadota</taxon>
        <taxon>Alphaproteobacteria</taxon>
        <taxon>Caulobacterales</taxon>
        <taxon>Caulobacteraceae</taxon>
        <taxon>Asticcacaulis</taxon>
    </lineage>
</organism>
<dbReference type="CDD" id="cd00408">
    <property type="entry name" value="DHDPS-like"/>
    <property type="match status" value="1"/>
</dbReference>
<protein>
    <submittedName>
        <fullName evidence="6">Dihydrodipicolinate synthase</fullName>
        <ecNumber evidence="6">4.2.1.52</ecNumber>
    </submittedName>
</protein>
<keyword evidence="2 3" id="KW-0456">Lyase</keyword>
<dbReference type="GO" id="GO:0005829">
    <property type="term" value="C:cytosol"/>
    <property type="evidence" value="ECO:0007669"/>
    <property type="project" value="TreeGrafter"/>
</dbReference>
<dbReference type="InterPro" id="IPR002220">
    <property type="entry name" value="DapA-like"/>
</dbReference>
<keyword evidence="7" id="KW-1185">Reference proteome</keyword>
<dbReference type="PRINTS" id="PR00146">
    <property type="entry name" value="DHPICSNTHASE"/>
</dbReference>
<dbReference type="Gene3D" id="3.20.20.70">
    <property type="entry name" value="Aldolase class I"/>
    <property type="match status" value="1"/>
</dbReference>
<dbReference type="eggNOG" id="COG0329">
    <property type="taxonomic scope" value="Bacteria"/>
</dbReference>
<dbReference type="EC" id="4.2.1.52" evidence="6"/>
<dbReference type="HOGENOM" id="CLU_049343_5_0_5"/>
<dbReference type="PIRSF" id="PIRSF001365">
    <property type="entry name" value="DHDPS"/>
    <property type="match status" value="1"/>
</dbReference>
<evidence type="ECO:0000313" key="7">
    <source>
        <dbReference type="Proteomes" id="UP000006512"/>
    </source>
</evidence>
<dbReference type="SUPFAM" id="SSF51569">
    <property type="entry name" value="Aldolase"/>
    <property type="match status" value="1"/>
</dbReference>
<name>F4QN07_9CAUL</name>
<evidence type="ECO:0000256" key="1">
    <source>
        <dbReference type="ARBA" id="ARBA00007592"/>
    </source>
</evidence>
<evidence type="ECO:0000313" key="6">
    <source>
        <dbReference type="EMBL" id="EGF91598.1"/>
    </source>
</evidence>
<comment type="similarity">
    <text evidence="1 3">Belongs to the DapA family.</text>
</comment>
<dbReference type="OrthoDB" id="9778880at2"/>
<gene>
    <name evidence="6" type="ORF">ABI_30150</name>
</gene>
<dbReference type="RefSeq" id="WP_006273800.1">
    <property type="nucleotide sequence ID" value="NZ_GL883078.1"/>
</dbReference>
<sequence>MTLFTGLSAFPITPANQSGRVDTDALRTLISRLAGSGIDSIGLLGSTGTYMYLSRDERARAIESAIAEAAGRVPVIAGIGALRTDDAIALAGDAKALGAAAGLLAPVSYTLLSENEVFEHFAAVAGESGLPIVIYDNPGTTHFRFTSELIARLARLPGIVAAKNPTVTPDDSPAHLATLRAQVPPGFSVGYSGDWNCVEALIAGADAWYSVLAGMFPTVCVNLARTAREDSVEARRLNAALTPVWDLMRQHTGLRVIYALAERLGIRAEPPRPILPLAERVKQQVLDTFDALSETLDQSGVI</sequence>